<dbReference type="GO" id="GO:0005829">
    <property type="term" value="C:cytosol"/>
    <property type="evidence" value="ECO:0007669"/>
    <property type="project" value="TreeGrafter"/>
</dbReference>
<dbReference type="EnsemblMetazoa" id="XM_019912857.1">
    <property type="protein sequence ID" value="XP_019768416.1"/>
    <property type="gene ID" value="LOC109543239"/>
</dbReference>
<dbReference type="InterPro" id="IPR032710">
    <property type="entry name" value="NTF2-like_dom_sf"/>
</dbReference>
<feature type="compositionally biased region" description="Polar residues" evidence="4">
    <location>
        <begin position="318"/>
        <end position="330"/>
    </location>
</feature>
<evidence type="ECO:0008006" key="9">
    <source>
        <dbReference type="Google" id="ProtNLM"/>
    </source>
</evidence>
<feature type="compositionally biased region" description="Basic and acidic residues" evidence="4">
    <location>
        <begin position="379"/>
        <end position="388"/>
    </location>
</feature>
<dbReference type="PANTHER" id="PTHR10693:SF20">
    <property type="entry name" value="AT27578P"/>
    <property type="match status" value="1"/>
</dbReference>
<dbReference type="PROSITE" id="PS50177">
    <property type="entry name" value="NTF2_DOMAIN"/>
    <property type="match status" value="1"/>
</dbReference>
<accession>A0AAR5Q5L7</accession>
<dbReference type="InterPro" id="IPR039539">
    <property type="entry name" value="Ras_GTPase_bind_prot"/>
</dbReference>
<comment type="subcellular location">
    <subcellularLocation>
        <location evidence="1">Cytoplasm</location>
        <location evidence="1">Stress granule</location>
    </subcellularLocation>
</comment>
<proteinExistence type="predicted"/>
<dbReference type="SMART" id="SM00360">
    <property type="entry name" value="RRM"/>
    <property type="match status" value="1"/>
</dbReference>
<dbReference type="InterPro" id="IPR012677">
    <property type="entry name" value="Nucleotide-bd_a/b_plait_sf"/>
</dbReference>
<name>A0AAR5Q5L7_DENPD</name>
<dbReference type="CDD" id="cd00780">
    <property type="entry name" value="NTF2"/>
    <property type="match status" value="1"/>
</dbReference>
<feature type="compositionally biased region" description="Polar residues" evidence="4">
    <location>
        <begin position="339"/>
        <end position="352"/>
    </location>
</feature>
<sequence length="576" mass="62725">MVMEAPPSPQSVGREFVRQYYTLLNRDPSHQHRFFNHLSSFIHGGLEPNRETNPIIGQKQIHLKIQQLHFRDCHAKITQVDSQSTLGGGVVVQVSGELSNAGEPMRRFTQTFVLALQSPKKYYVHNDIFRYQDEIITDEDCDGDMRGEVAEERLDRQVLGEAQGLTQPIAPAPVIPYYGGAVPPAGTALPSLPAQPSTVVPHQPIHVLSAQPQVGQLSQTASLNGHPDDLAILQGHLSQSVPQPLSAPLTNMQNQVLGNQSPVIPQVEEVQEQDPVEEPVNDEGYGDSCDAAVEQEVTAEPASNEPKTYANLLKTSSGQSQSIYQAQPSPSVYRPQSPPTLGNRDSAQTNGLGNKHAGPRISTGPPNRSGGPNHNRGPRTGDEEDRRRFQSSNFGGQLDANQLFLGNLPHSATDDELREIFGKFGTVVDLRVHSKPATKGPKVGQSRLPPNYGFITYDSQQSVMACLAAKPIFYPRNDPNGTKMNVEEKKNKERDGNRPSYGVNSRPGMDNRSGGRSDAQRRGMGPGGLRGIPGGPQGTQGPGDRNRTGDRDNRYNNRSGGGPANRGGPNNYQRRQ</sequence>
<dbReference type="SUPFAM" id="SSF54928">
    <property type="entry name" value="RNA-binding domain, RBD"/>
    <property type="match status" value="1"/>
</dbReference>
<evidence type="ECO:0000256" key="4">
    <source>
        <dbReference type="SAM" id="MobiDB-lite"/>
    </source>
</evidence>
<dbReference type="Pfam" id="PF02136">
    <property type="entry name" value="NTF2"/>
    <property type="match status" value="1"/>
</dbReference>
<reference evidence="8" key="1">
    <citation type="journal article" date="2013" name="Genome Biol.">
        <title>Draft genome of the mountain pine beetle, Dendroctonus ponderosae Hopkins, a major forest pest.</title>
        <authorList>
            <person name="Keeling C.I."/>
            <person name="Yuen M.M."/>
            <person name="Liao N.Y."/>
            <person name="Docking T.R."/>
            <person name="Chan S.K."/>
            <person name="Taylor G.A."/>
            <person name="Palmquist D.L."/>
            <person name="Jackman S.D."/>
            <person name="Nguyen A."/>
            <person name="Li M."/>
            <person name="Henderson H."/>
            <person name="Janes J.K."/>
            <person name="Zhao Y."/>
            <person name="Pandoh P."/>
            <person name="Moore R."/>
            <person name="Sperling F.A."/>
            <person name="Huber D.P."/>
            <person name="Birol I."/>
            <person name="Jones S.J."/>
            <person name="Bohlmann J."/>
        </authorList>
    </citation>
    <scope>NUCLEOTIDE SEQUENCE</scope>
</reference>
<feature type="region of interest" description="Disordered" evidence="4">
    <location>
        <begin position="473"/>
        <end position="576"/>
    </location>
</feature>
<evidence type="ECO:0000313" key="8">
    <source>
        <dbReference type="Proteomes" id="UP000019118"/>
    </source>
</evidence>
<dbReference type="GO" id="GO:0010494">
    <property type="term" value="C:cytoplasmic stress granule"/>
    <property type="evidence" value="ECO:0007669"/>
    <property type="project" value="UniProtKB-SubCell"/>
</dbReference>
<feature type="domain" description="RRM" evidence="5">
    <location>
        <begin position="401"/>
        <end position="491"/>
    </location>
</feature>
<dbReference type="InterPro" id="IPR002075">
    <property type="entry name" value="NTF2_dom"/>
</dbReference>
<feature type="region of interest" description="Disordered" evidence="4">
    <location>
        <begin position="318"/>
        <end position="388"/>
    </location>
</feature>
<keyword evidence="8" id="KW-1185">Reference proteome</keyword>
<dbReference type="PROSITE" id="PS50102">
    <property type="entry name" value="RRM"/>
    <property type="match status" value="1"/>
</dbReference>
<protein>
    <recommendedName>
        <fullName evidence="9">NTF2 domain-containing protein</fullName>
    </recommendedName>
</protein>
<evidence type="ECO:0000256" key="1">
    <source>
        <dbReference type="ARBA" id="ARBA00004210"/>
    </source>
</evidence>
<feature type="compositionally biased region" description="Gly residues" evidence="4">
    <location>
        <begin position="524"/>
        <end position="541"/>
    </location>
</feature>
<evidence type="ECO:0000313" key="7">
    <source>
        <dbReference type="EnsemblMetazoa" id="XP_019768416.1"/>
    </source>
</evidence>
<dbReference type="InterPro" id="IPR035979">
    <property type="entry name" value="RBD_domain_sf"/>
</dbReference>
<dbReference type="FunFam" id="3.10.450.50:FF:000010">
    <property type="entry name" value="Ras GTPase-activating protein-binding protein"/>
    <property type="match status" value="1"/>
</dbReference>
<keyword evidence="2 3" id="KW-0694">RNA-binding</keyword>
<organism evidence="7 8">
    <name type="scientific">Dendroctonus ponderosae</name>
    <name type="common">Mountain pine beetle</name>
    <dbReference type="NCBI Taxonomy" id="77166"/>
    <lineage>
        <taxon>Eukaryota</taxon>
        <taxon>Metazoa</taxon>
        <taxon>Ecdysozoa</taxon>
        <taxon>Arthropoda</taxon>
        <taxon>Hexapoda</taxon>
        <taxon>Insecta</taxon>
        <taxon>Pterygota</taxon>
        <taxon>Neoptera</taxon>
        <taxon>Endopterygota</taxon>
        <taxon>Coleoptera</taxon>
        <taxon>Polyphaga</taxon>
        <taxon>Cucujiformia</taxon>
        <taxon>Curculionidae</taxon>
        <taxon>Scolytinae</taxon>
        <taxon>Dendroctonus</taxon>
    </lineage>
</organism>
<dbReference type="Pfam" id="PF00076">
    <property type="entry name" value="RRM_1"/>
    <property type="match status" value="1"/>
</dbReference>
<dbReference type="InterPro" id="IPR000504">
    <property type="entry name" value="RRM_dom"/>
</dbReference>
<reference evidence="7" key="2">
    <citation type="submission" date="2024-08" db="UniProtKB">
        <authorList>
            <consortium name="EnsemblMetazoa"/>
        </authorList>
    </citation>
    <scope>IDENTIFICATION</scope>
</reference>
<dbReference type="InterPro" id="IPR018222">
    <property type="entry name" value="Nuclear_transport_factor_2_euk"/>
</dbReference>
<feature type="compositionally biased region" description="Basic and acidic residues" evidence="4">
    <location>
        <begin position="544"/>
        <end position="555"/>
    </location>
</feature>
<dbReference type="SUPFAM" id="SSF54427">
    <property type="entry name" value="NTF2-like"/>
    <property type="match status" value="1"/>
</dbReference>
<feature type="domain" description="NTF2" evidence="6">
    <location>
        <begin position="12"/>
        <end position="131"/>
    </location>
</feature>
<dbReference type="GO" id="GO:0003729">
    <property type="term" value="F:mRNA binding"/>
    <property type="evidence" value="ECO:0007669"/>
    <property type="project" value="TreeGrafter"/>
</dbReference>
<evidence type="ECO:0000259" key="6">
    <source>
        <dbReference type="PROSITE" id="PS50177"/>
    </source>
</evidence>
<feature type="compositionally biased region" description="Low complexity" evidence="4">
    <location>
        <begin position="566"/>
        <end position="576"/>
    </location>
</feature>
<evidence type="ECO:0000256" key="2">
    <source>
        <dbReference type="ARBA" id="ARBA00022884"/>
    </source>
</evidence>
<dbReference type="PANTHER" id="PTHR10693">
    <property type="entry name" value="RAS GTPASE-ACTIVATING PROTEIN-BINDING PROTEIN"/>
    <property type="match status" value="1"/>
</dbReference>
<dbReference type="Proteomes" id="UP000019118">
    <property type="component" value="Unassembled WGS sequence"/>
</dbReference>
<feature type="compositionally biased region" description="Basic and acidic residues" evidence="4">
    <location>
        <begin position="485"/>
        <end position="497"/>
    </location>
</feature>
<evidence type="ECO:0000259" key="5">
    <source>
        <dbReference type="PROSITE" id="PS50102"/>
    </source>
</evidence>
<evidence type="ECO:0000256" key="3">
    <source>
        <dbReference type="PROSITE-ProRule" id="PRU00176"/>
    </source>
</evidence>
<dbReference type="AlphaFoldDB" id="A0AAR5Q5L7"/>
<dbReference type="Gene3D" id="3.10.450.50">
    <property type="match status" value="1"/>
</dbReference>
<dbReference type="GO" id="GO:1990904">
    <property type="term" value="C:ribonucleoprotein complex"/>
    <property type="evidence" value="ECO:0007669"/>
    <property type="project" value="TreeGrafter"/>
</dbReference>
<dbReference type="Gene3D" id="3.30.70.330">
    <property type="match status" value="1"/>
</dbReference>